<dbReference type="PANTHER" id="PTHR41286:SF1">
    <property type="entry name" value="HNH NUCLEASE YAJD-RELATED"/>
    <property type="match status" value="1"/>
</dbReference>
<evidence type="ECO:0000313" key="1">
    <source>
        <dbReference type="EMBL" id="ASX25786.1"/>
    </source>
</evidence>
<dbReference type="PANTHER" id="PTHR41286">
    <property type="entry name" value="HNH NUCLEASE YAJD-RELATED"/>
    <property type="match status" value="1"/>
</dbReference>
<dbReference type="Proteomes" id="UP000216438">
    <property type="component" value="Chromosome"/>
</dbReference>
<dbReference type="Gene3D" id="1.10.30.50">
    <property type="match status" value="1"/>
</dbReference>
<reference evidence="3" key="2">
    <citation type="submission" date="2016-06" db="EMBL/GenBank/DDBJ databases">
        <authorList>
            <person name="Chen W."/>
            <person name="Hasegawa D.K."/>
        </authorList>
    </citation>
    <scope>NUCLEOTIDE SEQUENCE [LARGE SCALE GENOMIC DNA]</scope>
    <source>
        <strain evidence="3">MEAM1</strain>
    </source>
</reference>
<dbReference type="RefSeq" id="WP_029589155.1">
    <property type="nucleotide sequence ID" value="NZ_CP016303.1"/>
</dbReference>
<reference evidence="1" key="1">
    <citation type="submission" date="2016-06" db="EMBL/GenBank/DDBJ databases">
        <authorList>
            <person name="Kjaerup R.B."/>
            <person name="Dalgaard T.S."/>
            <person name="Juul-Madsen H.R."/>
        </authorList>
    </citation>
    <scope>NUCLEOTIDE SEQUENCE [LARGE SCALE GENOMIC DNA]</scope>
    <source>
        <strain evidence="1">MEAM1</strain>
    </source>
</reference>
<dbReference type="CDD" id="cd00085">
    <property type="entry name" value="HNHc"/>
    <property type="match status" value="1"/>
</dbReference>
<dbReference type="AlphaFoldDB" id="A0A249DW65"/>
<evidence type="ECO:0000313" key="3">
    <source>
        <dbReference type="Proteomes" id="UP000216438"/>
    </source>
</evidence>
<organism evidence="1 3">
    <name type="scientific">Candidatus Hamiltonella defensa</name>
    <name type="common">Bemisia tabaci</name>
    <dbReference type="NCBI Taxonomy" id="672795"/>
    <lineage>
        <taxon>Bacteria</taxon>
        <taxon>Pseudomonadati</taxon>
        <taxon>Pseudomonadota</taxon>
        <taxon>Gammaproteobacteria</taxon>
        <taxon>Enterobacterales</taxon>
        <taxon>Enterobacteriaceae</taxon>
        <taxon>aphid secondary symbionts</taxon>
        <taxon>Candidatus Williamhamiltonella</taxon>
    </lineage>
</organism>
<dbReference type="GO" id="GO:0005829">
    <property type="term" value="C:cytosol"/>
    <property type="evidence" value="ECO:0007669"/>
    <property type="project" value="TreeGrafter"/>
</dbReference>
<reference evidence="1 3" key="3">
    <citation type="submission" date="2017-09" db="EMBL/GenBank/DDBJ databases">
        <title>The genome of whitefly Bemisia tabaci, a global crop pest, provides novel insights into virus transmission, host adaptation and insecticide resistance.</title>
        <authorList>
            <person name="Kaur N."/>
            <person name="Kliot A."/>
            <person name="Pinheiro P.V."/>
            <person name="Luan J."/>
            <person name="Zheng Y."/>
            <person name="Liu W."/>
            <person name="Sun H."/>
            <person name="Yang X."/>
            <person name="Xu Y."/>
            <person name="Luo Y."/>
            <person name="Kruse A."/>
            <person name="Fisher T.W."/>
            <person name="Nelson D.R."/>
            <person name="Elimelech M."/>
            <person name="MacCoss M."/>
            <person name="Johnson R."/>
            <person name="Cohen E."/>
            <person name="Hunter W.B."/>
            <person name="Brown J.K."/>
            <person name="Jander G."/>
            <person name="Cilia M."/>
            <person name="Douglas A.E."/>
            <person name="Ghanim M."/>
            <person name="Simmons A.M."/>
            <person name="Wintermantel W.M."/>
            <person name="Ling K.-S."/>
            <person name="Fei Z."/>
        </authorList>
    </citation>
    <scope>NUCLEOTIDE SEQUENCE [LARGE SCALE GENOMIC DNA]</scope>
    <source>
        <strain evidence="1 3">MEAM1</strain>
    </source>
</reference>
<proteinExistence type="predicted"/>
<dbReference type="EMBL" id="CP016303">
    <property type="protein sequence ID" value="ASX25786.1"/>
    <property type="molecule type" value="Genomic_DNA"/>
</dbReference>
<protein>
    <submittedName>
        <fullName evidence="1">Holin</fullName>
    </submittedName>
</protein>
<sequence>MKKNKLYGSRWDKARRAFLAKNPLCVMCQAHHLIHPASVVDHIVPHRLRFAQTTEEVKTAQKRFWDEKNWQPLCTQHHNTTKQRMEKSGKGYGCDENGIPNHPNSHWYQGKSDLLIEDL</sequence>
<evidence type="ECO:0000313" key="2">
    <source>
        <dbReference type="EMBL" id="ASX26014.1"/>
    </source>
</evidence>
<gene>
    <name evidence="1" type="ORF">BA171_01085</name>
    <name evidence="2" type="ORF">BA171_02470</name>
</gene>
<dbReference type="EMBL" id="CP016303">
    <property type="protein sequence ID" value="ASX26014.1"/>
    <property type="molecule type" value="Genomic_DNA"/>
</dbReference>
<name>A0A249DW65_9ENTR</name>
<dbReference type="InterPro" id="IPR003615">
    <property type="entry name" value="HNH_nuc"/>
</dbReference>
<accession>A0A249DW65</accession>
<dbReference type="OrthoDB" id="5292295at2"/>